<dbReference type="CDD" id="cd06295">
    <property type="entry name" value="PBP1_CelR"/>
    <property type="match status" value="1"/>
</dbReference>
<gene>
    <name evidence="5" type="ORF">ACFQS8_02150</name>
</gene>
<dbReference type="Pfam" id="PF13377">
    <property type="entry name" value="Peripla_BP_3"/>
    <property type="match status" value="1"/>
</dbReference>
<proteinExistence type="predicted"/>
<keyword evidence="6" id="KW-1185">Reference proteome</keyword>
<keyword evidence="3" id="KW-0804">Transcription</keyword>
<dbReference type="PROSITE" id="PS50932">
    <property type="entry name" value="HTH_LACI_2"/>
    <property type="match status" value="1"/>
</dbReference>
<evidence type="ECO:0000256" key="1">
    <source>
        <dbReference type="ARBA" id="ARBA00023015"/>
    </source>
</evidence>
<keyword evidence="2 5" id="KW-0238">DNA-binding</keyword>
<evidence type="ECO:0000256" key="2">
    <source>
        <dbReference type="ARBA" id="ARBA00023125"/>
    </source>
</evidence>
<evidence type="ECO:0000313" key="5">
    <source>
        <dbReference type="EMBL" id="MFC7290404.1"/>
    </source>
</evidence>
<name>A0ABW2IHG3_9PROT</name>
<organism evidence="5 6">
    <name type="scientific">Hirschia litorea</name>
    <dbReference type="NCBI Taxonomy" id="1199156"/>
    <lineage>
        <taxon>Bacteria</taxon>
        <taxon>Pseudomonadati</taxon>
        <taxon>Pseudomonadota</taxon>
        <taxon>Alphaproteobacteria</taxon>
        <taxon>Hyphomonadales</taxon>
        <taxon>Hyphomonadaceae</taxon>
        <taxon>Hirschia</taxon>
    </lineage>
</organism>
<reference evidence="6" key="1">
    <citation type="journal article" date="2019" name="Int. J. Syst. Evol. Microbiol.">
        <title>The Global Catalogue of Microorganisms (GCM) 10K type strain sequencing project: providing services to taxonomists for standard genome sequencing and annotation.</title>
        <authorList>
            <consortium name="The Broad Institute Genomics Platform"/>
            <consortium name="The Broad Institute Genome Sequencing Center for Infectious Disease"/>
            <person name="Wu L."/>
            <person name="Ma J."/>
        </authorList>
    </citation>
    <scope>NUCLEOTIDE SEQUENCE [LARGE SCALE GENOMIC DNA]</scope>
    <source>
        <strain evidence="6">CCUG 51308</strain>
    </source>
</reference>
<dbReference type="PANTHER" id="PTHR30146:SF120">
    <property type="entry name" value="ALANINE RACEMASE"/>
    <property type="match status" value="1"/>
</dbReference>
<evidence type="ECO:0000259" key="4">
    <source>
        <dbReference type="PROSITE" id="PS50932"/>
    </source>
</evidence>
<sequence>MPKSGKRATMVDLAKMAEVDISTVSRALNGSSVVKENTRERILKIADEIGYVVNASARNLRKQSSRAIGIVIPLSPESGQTISDPFFLEMVGAVSHAASKRGFDLIVSVPREETKVSEKRLLQTGRADGLIIIGQAGRDDRLKDLGNEAKNIVVWGGSTENQTYTLVGSDNIEGGRTAAEHLLNLGRKRILFLGDRSLPEVELRYQGLVKAHSQKGMEHAPELILELGFSGLTAFEKLISFHKGGANFDAVFAASDVLAIAAIHALRACNLSVPDDVSVVGYDDIGQAKILTPSLTTINQNISLGGELLVDLLLKKVAGEKVESAVTPTKLIVRESCGGLK</sequence>
<comment type="caution">
    <text evidence="5">The sequence shown here is derived from an EMBL/GenBank/DDBJ whole genome shotgun (WGS) entry which is preliminary data.</text>
</comment>
<dbReference type="Pfam" id="PF00356">
    <property type="entry name" value="LacI"/>
    <property type="match status" value="1"/>
</dbReference>
<dbReference type="InterPro" id="IPR028082">
    <property type="entry name" value="Peripla_BP_I"/>
</dbReference>
<dbReference type="SUPFAM" id="SSF53822">
    <property type="entry name" value="Periplasmic binding protein-like I"/>
    <property type="match status" value="1"/>
</dbReference>
<evidence type="ECO:0000313" key="6">
    <source>
        <dbReference type="Proteomes" id="UP001596492"/>
    </source>
</evidence>
<dbReference type="InterPro" id="IPR000843">
    <property type="entry name" value="HTH_LacI"/>
</dbReference>
<dbReference type="SMART" id="SM00354">
    <property type="entry name" value="HTH_LACI"/>
    <property type="match status" value="1"/>
</dbReference>
<dbReference type="PANTHER" id="PTHR30146">
    <property type="entry name" value="LACI-RELATED TRANSCRIPTIONAL REPRESSOR"/>
    <property type="match status" value="1"/>
</dbReference>
<dbReference type="Gene3D" id="3.40.50.2300">
    <property type="match status" value="2"/>
</dbReference>
<evidence type="ECO:0000256" key="3">
    <source>
        <dbReference type="ARBA" id="ARBA00023163"/>
    </source>
</evidence>
<dbReference type="Gene3D" id="1.10.260.40">
    <property type="entry name" value="lambda repressor-like DNA-binding domains"/>
    <property type="match status" value="1"/>
</dbReference>
<dbReference type="GO" id="GO:0003677">
    <property type="term" value="F:DNA binding"/>
    <property type="evidence" value="ECO:0007669"/>
    <property type="project" value="UniProtKB-KW"/>
</dbReference>
<dbReference type="CDD" id="cd01392">
    <property type="entry name" value="HTH_LacI"/>
    <property type="match status" value="1"/>
</dbReference>
<dbReference type="RefSeq" id="WP_382165268.1">
    <property type="nucleotide sequence ID" value="NZ_JBHTBR010000002.1"/>
</dbReference>
<dbReference type="Proteomes" id="UP001596492">
    <property type="component" value="Unassembled WGS sequence"/>
</dbReference>
<accession>A0ABW2IHG3</accession>
<dbReference type="InterPro" id="IPR010982">
    <property type="entry name" value="Lambda_DNA-bd_dom_sf"/>
</dbReference>
<dbReference type="InterPro" id="IPR046335">
    <property type="entry name" value="LacI/GalR-like_sensor"/>
</dbReference>
<dbReference type="SUPFAM" id="SSF47413">
    <property type="entry name" value="lambda repressor-like DNA-binding domains"/>
    <property type="match status" value="1"/>
</dbReference>
<dbReference type="EMBL" id="JBHTBR010000002">
    <property type="protein sequence ID" value="MFC7290404.1"/>
    <property type="molecule type" value="Genomic_DNA"/>
</dbReference>
<keyword evidence="1" id="KW-0805">Transcription regulation</keyword>
<protein>
    <submittedName>
        <fullName evidence="5">LacI family DNA-binding transcriptional regulator</fullName>
    </submittedName>
</protein>
<feature type="domain" description="HTH lacI-type" evidence="4">
    <location>
        <begin position="8"/>
        <end position="62"/>
    </location>
</feature>